<evidence type="ECO:0000259" key="9">
    <source>
        <dbReference type="PROSITE" id="PS50073"/>
    </source>
</evidence>
<gene>
    <name evidence="10" type="ORF">N7460_004502</name>
</gene>
<accession>A0AAD6IC60</accession>
<keyword evidence="11" id="KW-1185">Reference proteome</keyword>
<dbReference type="FunFam" id="3.90.430.10:FF:000001">
    <property type="entry name" value="Copper fist DNA-binding protein"/>
    <property type="match status" value="1"/>
</dbReference>
<dbReference type="InterPro" id="IPR036395">
    <property type="entry name" value="Cu_fist_DNA-bd_dom_sf"/>
</dbReference>
<protein>
    <recommendedName>
        <fullName evidence="9">Copper-fist domain-containing protein</fullName>
    </recommendedName>
</protein>
<dbReference type="PANTHER" id="PTHR28088:SF9">
    <property type="entry name" value="TRANSCRIPTION FACTOR GRISEA, PUTATIVE (AFU_ORTHOLOGUE AFUA_1G13190)-RELATED"/>
    <property type="match status" value="1"/>
</dbReference>
<dbReference type="GO" id="GO:0000981">
    <property type="term" value="F:DNA-binding transcription factor activity, RNA polymerase II-specific"/>
    <property type="evidence" value="ECO:0007669"/>
    <property type="project" value="TreeGrafter"/>
</dbReference>
<keyword evidence="6" id="KW-0804">Transcription</keyword>
<comment type="subcellular location">
    <subcellularLocation>
        <location evidence="1">Nucleus</location>
    </subcellularLocation>
</comment>
<dbReference type="Proteomes" id="UP001219568">
    <property type="component" value="Unassembled WGS sequence"/>
</dbReference>
<sequence>MPLDEEGAKWSCEPCIRGHRSSKCQHFDRLMIKVRKAGRPLTQCPHPKGACSCQRTYIAMARISKGSRYLCRPLYKLPESQDDISQSTPAYVPLMASPHPSR</sequence>
<dbReference type="PROSITE" id="PS50073">
    <property type="entry name" value="COPPER_FIST_2"/>
    <property type="match status" value="1"/>
</dbReference>
<dbReference type="GO" id="GO:0000978">
    <property type="term" value="F:RNA polymerase II cis-regulatory region sequence-specific DNA binding"/>
    <property type="evidence" value="ECO:0007669"/>
    <property type="project" value="TreeGrafter"/>
</dbReference>
<organism evidence="10 11">
    <name type="scientific">Penicillium canescens</name>
    <dbReference type="NCBI Taxonomy" id="5083"/>
    <lineage>
        <taxon>Eukaryota</taxon>
        <taxon>Fungi</taxon>
        <taxon>Dikarya</taxon>
        <taxon>Ascomycota</taxon>
        <taxon>Pezizomycotina</taxon>
        <taxon>Eurotiomycetes</taxon>
        <taxon>Eurotiomycetidae</taxon>
        <taxon>Eurotiales</taxon>
        <taxon>Aspergillaceae</taxon>
        <taxon>Penicillium</taxon>
    </lineage>
</organism>
<evidence type="ECO:0000256" key="6">
    <source>
        <dbReference type="ARBA" id="ARBA00023163"/>
    </source>
</evidence>
<feature type="domain" description="Copper-fist" evidence="9">
    <location>
        <begin position="6"/>
        <end position="41"/>
    </location>
</feature>
<dbReference type="PRINTS" id="PR00617">
    <property type="entry name" value="COPPERFIST"/>
</dbReference>
<dbReference type="AlphaFoldDB" id="A0AAD6IC60"/>
<keyword evidence="7" id="KW-0539">Nucleus</keyword>
<dbReference type="Pfam" id="PF00649">
    <property type="entry name" value="Copper-fist"/>
    <property type="match status" value="1"/>
</dbReference>
<proteinExistence type="predicted"/>
<evidence type="ECO:0000256" key="3">
    <source>
        <dbReference type="ARBA" id="ARBA00022833"/>
    </source>
</evidence>
<evidence type="ECO:0000313" key="11">
    <source>
        <dbReference type="Proteomes" id="UP001219568"/>
    </source>
</evidence>
<dbReference type="GO" id="GO:0005634">
    <property type="term" value="C:nucleus"/>
    <property type="evidence" value="ECO:0007669"/>
    <property type="project" value="UniProtKB-SubCell"/>
</dbReference>
<evidence type="ECO:0000256" key="5">
    <source>
        <dbReference type="ARBA" id="ARBA00023015"/>
    </source>
</evidence>
<dbReference type="GO" id="GO:0006879">
    <property type="term" value="P:intracellular iron ion homeostasis"/>
    <property type="evidence" value="ECO:0007669"/>
    <property type="project" value="TreeGrafter"/>
</dbReference>
<dbReference type="GO" id="GO:0006878">
    <property type="term" value="P:intracellular copper ion homeostasis"/>
    <property type="evidence" value="ECO:0007669"/>
    <property type="project" value="TreeGrafter"/>
</dbReference>
<keyword evidence="2" id="KW-0479">Metal-binding</keyword>
<dbReference type="GO" id="GO:0045944">
    <property type="term" value="P:positive regulation of transcription by RNA polymerase II"/>
    <property type="evidence" value="ECO:0007669"/>
    <property type="project" value="TreeGrafter"/>
</dbReference>
<evidence type="ECO:0000313" key="10">
    <source>
        <dbReference type="EMBL" id="KAJ6043147.1"/>
    </source>
</evidence>
<dbReference type="SMART" id="SM01090">
    <property type="entry name" value="Copper-fist"/>
    <property type="match status" value="1"/>
</dbReference>
<reference evidence="10" key="1">
    <citation type="journal article" date="2023" name="IMA Fungus">
        <title>Comparative genomic study of the Penicillium genus elucidates a diverse pangenome and 15 lateral gene transfer events.</title>
        <authorList>
            <person name="Petersen C."/>
            <person name="Sorensen T."/>
            <person name="Nielsen M.R."/>
            <person name="Sondergaard T.E."/>
            <person name="Sorensen J.L."/>
            <person name="Fitzpatrick D.A."/>
            <person name="Frisvad J.C."/>
            <person name="Nielsen K.L."/>
        </authorList>
    </citation>
    <scope>NUCLEOTIDE SEQUENCE</scope>
    <source>
        <strain evidence="10">IBT 15450</strain>
    </source>
</reference>
<evidence type="ECO:0000256" key="8">
    <source>
        <dbReference type="SAM" id="MobiDB-lite"/>
    </source>
</evidence>
<name>A0AAD6IC60_PENCN</name>
<feature type="region of interest" description="Disordered" evidence="8">
    <location>
        <begin position="80"/>
        <end position="102"/>
    </location>
</feature>
<keyword evidence="4" id="KW-0186">Copper</keyword>
<dbReference type="PANTHER" id="PTHR28088">
    <property type="entry name" value="TRANSCRIPTIONAL ACTIVATOR HAA1-RELATED"/>
    <property type="match status" value="1"/>
</dbReference>
<keyword evidence="5" id="KW-0805">Transcription regulation</keyword>
<evidence type="ECO:0000256" key="4">
    <source>
        <dbReference type="ARBA" id="ARBA00023008"/>
    </source>
</evidence>
<dbReference type="InterPro" id="IPR051763">
    <property type="entry name" value="Copper_Homeo_Regul"/>
</dbReference>
<comment type="caution">
    <text evidence="10">The sequence shown here is derived from an EMBL/GenBank/DDBJ whole genome shotgun (WGS) entry which is preliminary data.</text>
</comment>
<evidence type="ECO:0000256" key="1">
    <source>
        <dbReference type="ARBA" id="ARBA00004123"/>
    </source>
</evidence>
<dbReference type="InterPro" id="IPR001083">
    <property type="entry name" value="Cu_fist_DNA-bd_dom"/>
</dbReference>
<evidence type="ECO:0000256" key="2">
    <source>
        <dbReference type="ARBA" id="ARBA00022723"/>
    </source>
</evidence>
<reference evidence="10" key="2">
    <citation type="submission" date="2023-01" db="EMBL/GenBank/DDBJ databases">
        <authorList>
            <person name="Petersen C."/>
        </authorList>
    </citation>
    <scope>NUCLEOTIDE SEQUENCE</scope>
    <source>
        <strain evidence="10">IBT 15450</strain>
    </source>
</reference>
<dbReference type="SUPFAM" id="SSF57879">
    <property type="entry name" value="Zinc domain conserved in yeast copper-regulated transcription factors"/>
    <property type="match status" value="1"/>
</dbReference>
<dbReference type="SMART" id="SM00412">
    <property type="entry name" value="Cu_FIST"/>
    <property type="match status" value="1"/>
</dbReference>
<dbReference type="EMBL" id="JAQJZL010000004">
    <property type="protein sequence ID" value="KAJ6043147.1"/>
    <property type="molecule type" value="Genomic_DNA"/>
</dbReference>
<dbReference type="GO" id="GO:0005507">
    <property type="term" value="F:copper ion binding"/>
    <property type="evidence" value="ECO:0007669"/>
    <property type="project" value="InterPro"/>
</dbReference>
<evidence type="ECO:0000256" key="7">
    <source>
        <dbReference type="ARBA" id="ARBA00023242"/>
    </source>
</evidence>
<keyword evidence="3" id="KW-0862">Zinc</keyword>
<dbReference type="Gene3D" id="3.90.430.10">
    <property type="entry name" value="Copper fist DNA-binding domain"/>
    <property type="match status" value="1"/>
</dbReference>